<evidence type="ECO:0000256" key="4">
    <source>
        <dbReference type="SAM" id="SignalP"/>
    </source>
</evidence>
<dbReference type="InterPro" id="IPR001638">
    <property type="entry name" value="Solute-binding_3/MltF_N"/>
</dbReference>
<accession>A0A841CVI6</accession>
<organism evidence="6 7">
    <name type="scientific">Saccharothrix tamanrassetensis</name>
    <dbReference type="NCBI Taxonomy" id="1051531"/>
    <lineage>
        <taxon>Bacteria</taxon>
        <taxon>Bacillati</taxon>
        <taxon>Actinomycetota</taxon>
        <taxon>Actinomycetes</taxon>
        <taxon>Pseudonocardiales</taxon>
        <taxon>Pseudonocardiaceae</taxon>
        <taxon>Saccharothrix</taxon>
    </lineage>
</organism>
<dbReference type="GO" id="GO:0005576">
    <property type="term" value="C:extracellular region"/>
    <property type="evidence" value="ECO:0007669"/>
    <property type="project" value="TreeGrafter"/>
</dbReference>
<dbReference type="GO" id="GO:0006865">
    <property type="term" value="P:amino acid transport"/>
    <property type="evidence" value="ECO:0007669"/>
    <property type="project" value="TreeGrafter"/>
</dbReference>
<dbReference type="SUPFAM" id="SSF53850">
    <property type="entry name" value="Periplasmic binding protein-like II"/>
    <property type="match status" value="1"/>
</dbReference>
<sequence length="280" mass="30709">MTTNRVAAALVALVALAACTAPPAQQPARSADPKPASHPVNVGVGTDIPGMAVFDPKSHVRRGFDVDLYQWLGNNTEPKFTPVEVDVLVPHRVDALVAGEVELVVHVFSITDERRLRISFAGPYLVTQQGVMVRQGDKRIETIDDLAGKTVCAQTDSTSYAQLNSGSLKGKVTTTTDDSTRGCVDRLLRQEVDAASTDELVLRGFAQQTPGLEVLDLRFGTKERYGIGLPKGDRELCERMTEGIRTFITNGLWDQFFRTNFGDIPSETYRPDPYRLDPCT</sequence>
<evidence type="ECO:0000256" key="1">
    <source>
        <dbReference type="ARBA" id="ARBA00010333"/>
    </source>
</evidence>
<evidence type="ECO:0000313" key="6">
    <source>
        <dbReference type="EMBL" id="MBB5959406.1"/>
    </source>
</evidence>
<dbReference type="PANTHER" id="PTHR30085:SF6">
    <property type="entry name" value="ABC TRANSPORTER GLUTAMINE-BINDING PROTEIN GLNH"/>
    <property type="match status" value="1"/>
</dbReference>
<evidence type="ECO:0000259" key="5">
    <source>
        <dbReference type="SMART" id="SM00062"/>
    </source>
</evidence>
<gene>
    <name evidence="6" type="ORF">FHS29_006027</name>
</gene>
<comment type="caution">
    <text evidence="6">The sequence shown here is derived from an EMBL/GenBank/DDBJ whole genome shotgun (WGS) entry which is preliminary data.</text>
</comment>
<dbReference type="Pfam" id="PF00497">
    <property type="entry name" value="SBP_bac_3"/>
    <property type="match status" value="1"/>
</dbReference>
<dbReference type="SMART" id="SM00062">
    <property type="entry name" value="PBPb"/>
    <property type="match status" value="1"/>
</dbReference>
<keyword evidence="2" id="KW-0813">Transport</keyword>
<proteinExistence type="inferred from homology"/>
<evidence type="ECO:0000256" key="3">
    <source>
        <dbReference type="ARBA" id="ARBA00022729"/>
    </source>
</evidence>
<dbReference type="GO" id="GO:0030288">
    <property type="term" value="C:outer membrane-bounded periplasmic space"/>
    <property type="evidence" value="ECO:0007669"/>
    <property type="project" value="TreeGrafter"/>
</dbReference>
<feature type="chain" id="PRO_5039356736" evidence="4">
    <location>
        <begin position="18"/>
        <end position="280"/>
    </location>
</feature>
<keyword evidence="3 4" id="KW-0732">Signal</keyword>
<comment type="similarity">
    <text evidence="1">Belongs to the bacterial solute-binding protein 3 family.</text>
</comment>
<keyword evidence="7" id="KW-1185">Reference proteome</keyword>
<protein>
    <submittedName>
        <fullName evidence="6">Glutamate transport system substrate-binding protein</fullName>
    </submittedName>
</protein>
<dbReference type="PANTHER" id="PTHR30085">
    <property type="entry name" value="AMINO ACID ABC TRANSPORTER PERMEASE"/>
    <property type="match status" value="1"/>
</dbReference>
<dbReference type="Proteomes" id="UP000547510">
    <property type="component" value="Unassembled WGS sequence"/>
</dbReference>
<reference evidence="6 7" key="1">
    <citation type="submission" date="2020-08" db="EMBL/GenBank/DDBJ databases">
        <title>Genomic Encyclopedia of Type Strains, Phase III (KMG-III): the genomes of soil and plant-associated and newly described type strains.</title>
        <authorList>
            <person name="Whitman W."/>
        </authorList>
    </citation>
    <scope>NUCLEOTIDE SEQUENCE [LARGE SCALE GENOMIC DNA]</scope>
    <source>
        <strain evidence="6 7">CECT 8640</strain>
    </source>
</reference>
<dbReference type="Gene3D" id="3.40.190.10">
    <property type="entry name" value="Periplasmic binding protein-like II"/>
    <property type="match status" value="2"/>
</dbReference>
<feature type="signal peptide" evidence="4">
    <location>
        <begin position="1"/>
        <end position="17"/>
    </location>
</feature>
<dbReference type="AlphaFoldDB" id="A0A841CVI6"/>
<evidence type="ECO:0000313" key="7">
    <source>
        <dbReference type="Proteomes" id="UP000547510"/>
    </source>
</evidence>
<feature type="domain" description="Solute-binding protein family 3/N-terminal" evidence="5">
    <location>
        <begin position="39"/>
        <end position="264"/>
    </location>
</feature>
<name>A0A841CVI6_9PSEU</name>
<dbReference type="EMBL" id="JACHJN010000011">
    <property type="protein sequence ID" value="MBB5959406.1"/>
    <property type="molecule type" value="Genomic_DNA"/>
</dbReference>
<evidence type="ECO:0000256" key="2">
    <source>
        <dbReference type="ARBA" id="ARBA00022448"/>
    </source>
</evidence>
<dbReference type="RefSeq" id="WP_184696278.1">
    <property type="nucleotide sequence ID" value="NZ_JACHJN010000011.1"/>
</dbReference>
<dbReference type="InterPro" id="IPR051455">
    <property type="entry name" value="Bact_solute-bind_prot3"/>
</dbReference>
<dbReference type="PROSITE" id="PS51257">
    <property type="entry name" value="PROKAR_LIPOPROTEIN"/>
    <property type="match status" value="1"/>
</dbReference>